<dbReference type="RefSeq" id="WP_344902834.1">
    <property type="nucleotide sequence ID" value="NZ_BAAAYO010000001.1"/>
</dbReference>
<proteinExistence type="predicted"/>
<evidence type="ECO:0000313" key="2">
    <source>
        <dbReference type="Proteomes" id="UP001589619"/>
    </source>
</evidence>
<gene>
    <name evidence="1" type="ORF">ACFFNY_15330</name>
</gene>
<dbReference type="InterPro" id="IPR011013">
    <property type="entry name" value="Gal_mutarotase_sf_dom"/>
</dbReference>
<sequence length="329" mass="36960">MSKAYEGTYHGERAIWLQFGPYEAAVLPNIGGNLIAFRDKERGFAFIREPQGEEIEAFKKRPMVHGIPVLFPPNRYEDGAFSWNGATYRLPVNEPNRGNHLHGFYFDIPWEVDDFGADETSSYVVVAQRVTESHPSYTHFPHSFTLKLRYSLSASGLQQEVGVRNDGSEPMPCTIGFHTSLNAPFSPESAPADCVLRMTIGQRIEMNERMLPTGRYAALDADEQRLKEEGTSPFFAKLDNHYTAEPQGGRNVMELTDTRLNAKLVYDVGNSYKFWMIYNADAESGFFCPEPQTNMVNAPAAPFPAEETGLVSLAPGEVWQETSRMYCEG</sequence>
<dbReference type="Proteomes" id="UP001589619">
    <property type="component" value="Unassembled WGS sequence"/>
</dbReference>
<dbReference type="SUPFAM" id="SSF74650">
    <property type="entry name" value="Galactose mutarotase-like"/>
    <property type="match status" value="1"/>
</dbReference>
<reference evidence="1 2" key="1">
    <citation type="submission" date="2024-09" db="EMBL/GenBank/DDBJ databases">
        <authorList>
            <person name="Sun Q."/>
            <person name="Mori K."/>
        </authorList>
    </citation>
    <scope>NUCLEOTIDE SEQUENCE [LARGE SCALE GENOMIC DNA]</scope>
    <source>
        <strain evidence="1 2">JCM 12520</strain>
    </source>
</reference>
<dbReference type="InterPro" id="IPR014718">
    <property type="entry name" value="GH-type_carb-bd"/>
</dbReference>
<name>A0ABV5VXJ9_9BACL</name>
<comment type="caution">
    <text evidence="1">The sequence shown here is derived from an EMBL/GenBank/DDBJ whole genome shotgun (WGS) entry which is preliminary data.</text>
</comment>
<protein>
    <submittedName>
        <fullName evidence="1">Aldose 1-epimerase</fullName>
    </submittedName>
</protein>
<organism evidence="1 2">
    <name type="scientific">Paenibacillus hodogayensis</name>
    <dbReference type="NCBI Taxonomy" id="279208"/>
    <lineage>
        <taxon>Bacteria</taxon>
        <taxon>Bacillati</taxon>
        <taxon>Bacillota</taxon>
        <taxon>Bacilli</taxon>
        <taxon>Bacillales</taxon>
        <taxon>Paenibacillaceae</taxon>
        <taxon>Paenibacillus</taxon>
    </lineage>
</organism>
<dbReference type="CDD" id="cd01081">
    <property type="entry name" value="Aldose_epim"/>
    <property type="match status" value="1"/>
</dbReference>
<evidence type="ECO:0000313" key="1">
    <source>
        <dbReference type="EMBL" id="MFB9752936.1"/>
    </source>
</evidence>
<dbReference type="Gene3D" id="2.70.98.10">
    <property type="match status" value="1"/>
</dbReference>
<dbReference type="Pfam" id="PF01263">
    <property type="entry name" value="Aldose_epim"/>
    <property type="match status" value="1"/>
</dbReference>
<dbReference type="EMBL" id="JBHMAG010000012">
    <property type="protein sequence ID" value="MFB9752936.1"/>
    <property type="molecule type" value="Genomic_DNA"/>
</dbReference>
<accession>A0ABV5VXJ9</accession>
<dbReference type="InterPro" id="IPR008183">
    <property type="entry name" value="Aldose_1/G6P_1-epimerase"/>
</dbReference>
<keyword evidence="2" id="KW-1185">Reference proteome</keyword>